<dbReference type="PANTHER" id="PTHR43794:SF11">
    <property type="entry name" value="AMIDOHYDROLASE-RELATED DOMAIN-CONTAINING PROTEIN"/>
    <property type="match status" value="1"/>
</dbReference>
<dbReference type="PROSITE" id="PS51318">
    <property type="entry name" value="TAT"/>
    <property type="match status" value="1"/>
</dbReference>
<protein>
    <submittedName>
        <fullName evidence="4">Cytosine/adenosine deaminase-related metal-dependent hydrolase</fullName>
    </submittedName>
</protein>
<dbReference type="AlphaFoldDB" id="A0A4R7C961"/>
<dbReference type="OrthoDB" id="9796020at2"/>
<dbReference type="RefSeq" id="WP_133769443.1">
    <property type="nucleotide sequence ID" value="NZ_SNZR01000011.1"/>
</dbReference>
<dbReference type="InterPro" id="IPR006680">
    <property type="entry name" value="Amidohydro-rel"/>
</dbReference>
<dbReference type="InterPro" id="IPR011059">
    <property type="entry name" value="Metal-dep_hydrolase_composite"/>
</dbReference>
<evidence type="ECO:0000256" key="1">
    <source>
        <dbReference type="ARBA" id="ARBA00006745"/>
    </source>
</evidence>
<dbReference type="InterPro" id="IPR032466">
    <property type="entry name" value="Metal_Hydrolase"/>
</dbReference>
<evidence type="ECO:0000256" key="2">
    <source>
        <dbReference type="ARBA" id="ARBA00022801"/>
    </source>
</evidence>
<keyword evidence="2 4" id="KW-0378">Hydrolase</keyword>
<gene>
    <name evidence="4" type="ORF">EV668_1850</name>
</gene>
<evidence type="ECO:0000313" key="5">
    <source>
        <dbReference type="Proteomes" id="UP000295122"/>
    </source>
</evidence>
<sequence>MTQIDRRHLLGLAAAGGLAGLLPKAARAQASAAPVLVRGSTVLTMVPGDDEPRRADLLVRDGRIAQIAPTIAAPAGADVIDGTGCVTMPGFVDAHTHGAITQMRGLFGATQETRFFQRVSRLQAQYRPEDTYLGMHLGAVESVASGITTVADFFDGVRDRDHALAGLRALRDAPVRGRLYYGQKSKTTADPIDLAHLEALQAELPSMSDGGRLSLGIAWRLPPNLDDEAAWTVKMREVEAGRRLGLPVQVHVSGQGPAMFDALIRRRLLFPALAVIHGSDARPDQLAALNESGASLVLTPLSEQRVGFGLTRYDRYRGVRRLGLGIDGIALAGTADMFTTLRVLSLVETGGARDETAVEPRRLLALATRGGAEALGLGDEIGSLTIGRRADLQMIDLSALNLVGDDGGDPSALLVHSARPGNVALVMVGGRIVKRDFELLGIDLGKLVQDARASIRGVLDRAK</sequence>
<dbReference type="SUPFAM" id="SSF51556">
    <property type="entry name" value="Metallo-dependent hydrolases"/>
    <property type="match status" value="1"/>
</dbReference>
<comment type="similarity">
    <text evidence="1">Belongs to the metallo-dependent hydrolases superfamily. ATZ/TRZ family.</text>
</comment>
<proteinExistence type="inferred from homology"/>
<organism evidence="4 5">
    <name type="scientific">Enterovirga rhinocerotis</name>
    <dbReference type="NCBI Taxonomy" id="1339210"/>
    <lineage>
        <taxon>Bacteria</taxon>
        <taxon>Pseudomonadati</taxon>
        <taxon>Pseudomonadota</taxon>
        <taxon>Alphaproteobacteria</taxon>
        <taxon>Hyphomicrobiales</taxon>
        <taxon>Methylobacteriaceae</taxon>
        <taxon>Enterovirga</taxon>
    </lineage>
</organism>
<reference evidence="4 5" key="1">
    <citation type="submission" date="2019-03" db="EMBL/GenBank/DDBJ databases">
        <title>Genomic Encyclopedia of Type Strains, Phase IV (KMG-IV): sequencing the most valuable type-strain genomes for metagenomic binning, comparative biology and taxonomic classification.</title>
        <authorList>
            <person name="Goeker M."/>
        </authorList>
    </citation>
    <scope>NUCLEOTIDE SEQUENCE [LARGE SCALE GENOMIC DNA]</scope>
    <source>
        <strain evidence="4 5">DSM 25903</strain>
    </source>
</reference>
<dbReference type="InterPro" id="IPR050287">
    <property type="entry name" value="MTA/SAH_deaminase"/>
</dbReference>
<feature type="domain" description="Amidohydrolase-related" evidence="3">
    <location>
        <begin position="88"/>
        <end position="433"/>
    </location>
</feature>
<comment type="caution">
    <text evidence="4">The sequence shown here is derived from an EMBL/GenBank/DDBJ whole genome shotgun (WGS) entry which is preliminary data.</text>
</comment>
<evidence type="ECO:0000259" key="3">
    <source>
        <dbReference type="Pfam" id="PF01979"/>
    </source>
</evidence>
<dbReference type="SUPFAM" id="SSF51338">
    <property type="entry name" value="Composite domain of metallo-dependent hydrolases"/>
    <property type="match status" value="2"/>
</dbReference>
<dbReference type="InterPro" id="IPR006311">
    <property type="entry name" value="TAT_signal"/>
</dbReference>
<accession>A0A4R7C961</accession>
<evidence type="ECO:0000313" key="4">
    <source>
        <dbReference type="EMBL" id="TDR94562.1"/>
    </source>
</evidence>
<dbReference type="Gene3D" id="3.20.20.140">
    <property type="entry name" value="Metal-dependent hydrolases"/>
    <property type="match status" value="1"/>
</dbReference>
<name>A0A4R7C961_9HYPH</name>
<dbReference type="Pfam" id="PF01979">
    <property type="entry name" value="Amidohydro_1"/>
    <property type="match status" value="1"/>
</dbReference>
<dbReference type="EMBL" id="SNZR01000011">
    <property type="protein sequence ID" value="TDR94562.1"/>
    <property type="molecule type" value="Genomic_DNA"/>
</dbReference>
<dbReference type="PANTHER" id="PTHR43794">
    <property type="entry name" value="AMINOHYDROLASE SSNA-RELATED"/>
    <property type="match status" value="1"/>
</dbReference>
<keyword evidence="5" id="KW-1185">Reference proteome</keyword>
<dbReference type="GO" id="GO:0016810">
    <property type="term" value="F:hydrolase activity, acting on carbon-nitrogen (but not peptide) bonds"/>
    <property type="evidence" value="ECO:0007669"/>
    <property type="project" value="InterPro"/>
</dbReference>
<dbReference type="Proteomes" id="UP000295122">
    <property type="component" value="Unassembled WGS sequence"/>
</dbReference>
<dbReference type="Gene3D" id="2.30.40.10">
    <property type="entry name" value="Urease, subunit C, domain 1"/>
    <property type="match status" value="1"/>
</dbReference>